<evidence type="ECO:0000256" key="4">
    <source>
        <dbReference type="ARBA" id="ARBA00023136"/>
    </source>
</evidence>
<feature type="transmembrane region" description="Helical" evidence="5">
    <location>
        <begin position="128"/>
        <end position="147"/>
    </location>
</feature>
<dbReference type="Gene3D" id="1.20.1420.30">
    <property type="entry name" value="NCX, central ion-binding region"/>
    <property type="match status" value="1"/>
</dbReference>
<keyword evidence="3 5" id="KW-1133">Transmembrane helix</keyword>
<proteinExistence type="predicted"/>
<feature type="transmembrane region" description="Helical" evidence="5">
    <location>
        <begin position="76"/>
        <end position="96"/>
    </location>
</feature>
<reference evidence="8" key="1">
    <citation type="journal article" date="2019" name="Int. J. Syst. Evol. Microbiol.">
        <title>The Global Catalogue of Microorganisms (GCM) 10K type strain sequencing project: providing services to taxonomists for standard genome sequencing and annotation.</title>
        <authorList>
            <consortium name="The Broad Institute Genomics Platform"/>
            <consortium name="The Broad Institute Genome Sequencing Center for Infectious Disease"/>
            <person name="Wu L."/>
            <person name="Ma J."/>
        </authorList>
    </citation>
    <scope>NUCLEOTIDE SEQUENCE [LARGE SCALE GENOMIC DNA]</scope>
    <source>
        <strain evidence="8">KCTC 62164</strain>
    </source>
</reference>
<dbReference type="InterPro" id="IPR044880">
    <property type="entry name" value="NCX_ion-bd_dom_sf"/>
</dbReference>
<keyword evidence="4 5" id="KW-0472">Membrane</keyword>
<evidence type="ECO:0000313" key="7">
    <source>
        <dbReference type="EMBL" id="MFC3053205.1"/>
    </source>
</evidence>
<feature type="transmembrane region" description="Helical" evidence="5">
    <location>
        <begin position="300"/>
        <end position="319"/>
    </location>
</feature>
<protein>
    <submittedName>
        <fullName evidence="7">Calcium/sodium antiporter</fullName>
    </submittedName>
</protein>
<feature type="transmembrane region" description="Helical" evidence="5">
    <location>
        <begin position="103"/>
        <end position="122"/>
    </location>
</feature>
<dbReference type="InterPro" id="IPR004837">
    <property type="entry name" value="NaCa_Exmemb"/>
</dbReference>
<dbReference type="EMBL" id="JBHRSL010000012">
    <property type="protein sequence ID" value="MFC3053205.1"/>
    <property type="molecule type" value="Genomic_DNA"/>
</dbReference>
<evidence type="ECO:0000259" key="6">
    <source>
        <dbReference type="Pfam" id="PF01699"/>
    </source>
</evidence>
<dbReference type="PANTHER" id="PTHR10846:SF8">
    <property type="entry name" value="INNER MEMBRANE PROTEIN YRBG"/>
    <property type="match status" value="1"/>
</dbReference>
<dbReference type="InterPro" id="IPR004481">
    <property type="entry name" value="K/Na/Ca-exchanger"/>
</dbReference>
<accession>A0ABV7D999</accession>
<organism evidence="7 8">
    <name type="scientific">Kordiimonas pumila</name>
    <dbReference type="NCBI Taxonomy" id="2161677"/>
    <lineage>
        <taxon>Bacteria</taxon>
        <taxon>Pseudomonadati</taxon>
        <taxon>Pseudomonadota</taxon>
        <taxon>Alphaproteobacteria</taxon>
        <taxon>Kordiimonadales</taxon>
        <taxon>Kordiimonadaceae</taxon>
        <taxon>Kordiimonas</taxon>
    </lineage>
</organism>
<feature type="transmembrane region" description="Helical" evidence="5">
    <location>
        <begin position="271"/>
        <end position="288"/>
    </location>
</feature>
<evidence type="ECO:0000313" key="8">
    <source>
        <dbReference type="Proteomes" id="UP001595444"/>
    </source>
</evidence>
<dbReference type="PANTHER" id="PTHR10846">
    <property type="entry name" value="SODIUM/POTASSIUM/CALCIUM EXCHANGER"/>
    <property type="match status" value="1"/>
</dbReference>
<comment type="subcellular location">
    <subcellularLocation>
        <location evidence="1">Membrane</location>
        <topology evidence="1">Multi-pass membrane protein</topology>
    </subcellularLocation>
</comment>
<dbReference type="Pfam" id="PF01699">
    <property type="entry name" value="Na_Ca_ex"/>
    <property type="match status" value="2"/>
</dbReference>
<keyword evidence="2 5" id="KW-0812">Transmembrane</keyword>
<evidence type="ECO:0000256" key="1">
    <source>
        <dbReference type="ARBA" id="ARBA00004141"/>
    </source>
</evidence>
<gene>
    <name evidence="7" type="ORF">ACFOKA_14935</name>
</gene>
<feature type="domain" description="Sodium/calcium exchanger membrane region" evidence="6">
    <location>
        <begin position="172"/>
        <end position="312"/>
    </location>
</feature>
<keyword evidence="8" id="KW-1185">Reference proteome</keyword>
<feature type="transmembrane region" description="Helical" evidence="5">
    <location>
        <begin position="237"/>
        <end position="259"/>
    </location>
</feature>
<name>A0ABV7D999_9PROT</name>
<comment type="caution">
    <text evidence="7">The sequence shown here is derived from an EMBL/GenBank/DDBJ whole genome shotgun (WGS) entry which is preliminary data.</text>
</comment>
<feature type="domain" description="Sodium/calcium exchanger membrane region" evidence="6">
    <location>
        <begin position="3"/>
        <end position="141"/>
    </location>
</feature>
<dbReference type="RefSeq" id="WP_194212951.1">
    <property type="nucleotide sequence ID" value="NZ_CP061205.1"/>
</dbReference>
<dbReference type="Proteomes" id="UP001595444">
    <property type="component" value="Unassembled WGS sequence"/>
</dbReference>
<evidence type="ECO:0000256" key="3">
    <source>
        <dbReference type="ARBA" id="ARBA00022989"/>
    </source>
</evidence>
<evidence type="ECO:0000256" key="2">
    <source>
        <dbReference type="ARBA" id="ARBA00022692"/>
    </source>
</evidence>
<evidence type="ECO:0000256" key="5">
    <source>
        <dbReference type="SAM" id="Phobius"/>
    </source>
</evidence>
<feature type="transmembrane region" description="Helical" evidence="5">
    <location>
        <begin position="168"/>
        <end position="187"/>
    </location>
</feature>
<dbReference type="NCBIfam" id="TIGR00367">
    <property type="entry name" value="calcium/sodium antiporter"/>
    <property type="match status" value="1"/>
</dbReference>
<feature type="transmembrane region" description="Helical" evidence="5">
    <location>
        <begin position="207"/>
        <end position="230"/>
    </location>
</feature>
<sequence length="322" mass="33551">MAYLQVIAGLVLLLVSGDYLVRGAASIATRAGISKLVVGLTIVAFGTSAPEMVVGIDAVVSGAPTLALGNIVGSNIANVLLVLGFPALITPICCNVPRIGRNLLLMLGATLLFISLACFDIINWVHGLILLSCFVLFLLYSAVKAKAGMENDPSFEIGFEEIPQNPDSYGFATILVLGGLLGISIGANILVSGSVTIARDFEIPEEVIGLTLVALGTSLPELATSLMAAIRKHSDVAIGNVIGSNIFNILAIMAVSSLFGDIPVPPSFLSVDMWVMLGSGLILVPYCYKSLSIGRVSGLVMLALYGAYMFYLASNSVLASPL</sequence>